<feature type="region of interest" description="Disordered" evidence="1">
    <location>
        <begin position="20"/>
        <end position="50"/>
    </location>
</feature>
<dbReference type="AlphaFoldDB" id="C1LG03"/>
<reference evidence="2" key="2">
    <citation type="submission" date="2009-03" db="EMBL/GenBank/DDBJ databases">
        <authorList>
            <person name="Gang L."/>
        </authorList>
    </citation>
    <scope>NUCLEOTIDE SEQUENCE</scope>
    <source>
        <strain evidence="2">Anhui</strain>
    </source>
</reference>
<dbReference type="EMBL" id="FN317902">
    <property type="protein sequence ID" value="CAX73631.1"/>
    <property type="molecule type" value="mRNA"/>
</dbReference>
<name>C1LG03_SCHJA</name>
<feature type="region of interest" description="Disordered" evidence="1">
    <location>
        <begin position="102"/>
        <end position="150"/>
    </location>
</feature>
<protein>
    <submittedName>
        <fullName evidence="2">Uncharacterized protein</fullName>
    </submittedName>
</protein>
<feature type="compositionally biased region" description="Polar residues" evidence="1">
    <location>
        <begin position="225"/>
        <end position="250"/>
    </location>
</feature>
<evidence type="ECO:0000256" key="1">
    <source>
        <dbReference type="SAM" id="MobiDB-lite"/>
    </source>
</evidence>
<reference evidence="2" key="1">
    <citation type="journal article" date="2009" name="Nature">
        <title>The Schistosoma japonicum genome reveals features of host-parasite interplay.</title>
        <authorList>
            <person name="Liu F."/>
            <person name="Zhou Y."/>
            <person name="Wang Z.Q."/>
            <person name="Lu G."/>
            <person name="Zheng H."/>
            <person name="Brindley P.J."/>
            <person name="McManus D.P."/>
            <person name="Blair D."/>
            <person name="Zhang Q.H."/>
            <person name="Zhong Y."/>
            <person name="Wang S."/>
            <person name="Han Z.G."/>
            <person name="Chen Z."/>
        </authorList>
    </citation>
    <scope>NUCLEOTIDE SEQUENCE</scope>
    <source>
        <strain evidence="2">Anhui</strain>
    </source>
</reference>
<feature type="region of interest" description="Disordered" evidence="1">
    <location>
        <begin position="163"/>
        <end position="250"/>
    </location>
</feature>
<proteinExistence type="evidence at transcript level"/>
<feature type="compositionally biased region" description="Basic and acidic residues" evidence="1">
    <location>
        <begin position="172"/>
        <end position="183"/>
    </location>
</feature>
<evidence type="ECO:0000313" key="2">
    <source>
        <dbReference type="EMBL" id="CAX73631.1"/>
    </source>
</evidence>
<feature type="compositionally biased region" description="Low complexity" evidence="1">
    <location>
        <begin position="29"/>
        <end position="46"/>
    </location>
</feature>
<feature type="compositionally biased region" description="Basic and acidic residues" evidence="1">
    <location>
        <begin position="103"/>
        <end position="117"/>
    </location>
</feature>
<feature type="compositionally biased region" description="Basic and acidic residues" evidence="1">
    <location>
        <begin position="124"/>
        <end position="148"/>
    </location>
</feature>
<feature type="compositionally biased region" description="Basic and acidic residues" evidence="1">
    <location>
        <begin position="204"/>
        <end position="224"/>
    </location>
</feature>
<organism evidence="2">
    <name type="scientific">Schistosoma japonicum</name>
    <name type="common">Blood fluke</name>
    <dbReference type="NCBI Taxonomy" id="6182"/>
    <lineage>
        <taxon>Eukaryota</taxon>
        <taxon>Metazoa</taxon>
        <taxon>Spiralia</taxon>
        <taxon>Lophotrochozoa</taxon>
        <taxon>Platyhelminthes</taxon>
        <taxon>Trematoda</taxon>
        <taxon>Digenea</taxon>
        <taxon>Strigeidida</taxon>
        <taxon>Schistosomatoidea</taxon>
        <taxon>Schistosomatidae</taxon>
        <taxon>Schistosoma</taxon>
    </lineage>
</organism>
<sequence length="250" mass="28353">MSNEQISNVMDTNDTMNCINEVQLSNKDQIQQHQQQQQQPSSSSSSLKDTIQLEEITVNHNELDENEANQNETVVVEKNDQCQIHIITSTELSKIVEDECEEEVKLKETSDKEDNLEKSTTSEIIDKSEEHSETTENSSGEKEKENKKKVNIVKWLKKNVHIHLPKRHSFKREKPVVEQKAEENSNEDSSSEKQVNSNPSNEVQVKEDTVNEQNGTHEETHKASELSQSISENTTGDISQTSSPTVPAQL</sequence>
<accession>C1LG03</accession>
<feature type="compositionally biased region" description="Polar residues" evidence="1">
    <location>
        <begin position="193"/>
        <end position="203"/>
    </location>
</feature>